<proteinExistence type="predicted"/>
<dbReference type="RefSeq" id="WP_033209160.1">
    <property type="nucleotide sequence ID" value="NZ_LGUP01000398.1"/>
</dbReference>
<dbReference type="AlphaFoldDB" id="A0A0L8J8C6"/>
<organism evidence="2 3">
    <name type="scientific">Streptomyces viridochromogenes</name>
    <dbReference type="NCBI Taxonomy" id="1938"/>
    <lineage>
        <taxon>Bacteria</taxon>
        <taxon>Bacillati</taxon>
        <taxon>Actinomycetota</taxon>
        <taxon>Actinomycetes</taxon>
        <taxon>Kitasatosporales</taxon>
        <taxon>Streptomycetaceae</taxon>
        <taxon>Streptomyces</taxon>
    </lineage>
</organism>
<evidence type="ECO:0000313" key="3">
    <source>
        <dbReference type="Proteomes" id="UP000037023"/>
    </source>
</evidence>
<evidence type="ECO:0000313" key="2">
    <source>
        <dbReference type="EMBL" id="KOG09866.1"/>
    </source>
</evidence>
<dbReference type="EMBL" id="LGUP01000398">
    <property type="protein sequence ID" value="KOG09866.1"/>
    <property type="molecule type" value="Genomic_DNA"/>
</dbReference>
<evidence type="ECO:0000256" key="1">
    <source>
        <dbReference type="SAM" id="MobiDB-lite"/>
    </source>
</evidence>
<dbReference type="PATRIC" id="fig|1938.6.peg.7903"/>
<name>A0A0L8J8C6_STRVR</name>
<feature type="compositionally biased region" description="Basic and acidic residues" evidence="1">
    <location>
        <begin position="67"/>
        <end position="79"/>
    </location>
</feature>
<protein>
    <submittedName>
        <fullName evidence="2">Uncharacterized protein</fullName>
    </submittedName>
</protein>
<feature type="compositionally biased region" description="Basic and acidic residues" evidence="1">
    <location>
        <begin position="1"/>
        <end position="43"/>
    </location>
</feature>
<gene>
    <name evidence="2" type="ORF">ADK34_36625</name>
</gene>
<dbReference type="Proteomes" id="UP000037023">
    <property type="component" value="Unassembled WGS sequence"/>
</dbReference>
<accession>A0A0L8J8C6</accession>
<sequence>MNEKRHEDGRGGAGRGREARTTPAHAKGESGDEAAREEAREAVSGRAGDADPQGADGHTVKRQRPGKGREEQTGQRERD</sequence>
<comment type="caution">
    <text evidence="2">The sequence shown here is derived from an EMBL/GenBank/DDBJ whole genome shotgun (WGS) entry which is preliminary data.</text>
</comment>
<reference evidence="2 3" key="1">
    <citation type="submission" date="2015-06" db="EMBL/GenBank/DDBJ databases">
        <authorList>
            <person name="Hoefler B.C."/>
            <person name="Straight P.D."/>
        </authorList>
    </citation>
    <scope>NUCLEOTIDE SEQUENCE [LARGE SCALE GENOMIC DNA]</scope>
    <source>
        <strain evidence="2 3">NRRL 3427</strain>
    </source>
</reference>
<feature type="region of interest" description="Disordered" evidence="1">
    <location>
        <begin position="1"/>
        <end position="79"/>
    </location>
</feature>